<dbReference type="EMBL" id="JXXZ01000004">
    <property type="protein sequence ID" value="KJZ01186.1"/>
    <property type="molecule type" value="Genomic_DNA"/>
</dbReference>
<name>A0A0F4PZ54_9GAMM</name>
<feature type="chain" id="PRO_5002475051" description="DUF2845 domain-containing protein" evidence="1">
    <location>
        <begin position="27"/>
        <end position="116"/>
    </location>
</feature>
<dbReference type="AlphaFoldDB" id="A0A0F4PZ54"/>
<evidence type="ECO:0000313" key="3">
    <source>
        <dbReference type="Proteomes" id="UP000033664"/>
    </source>
</evidence>
<dbReference type="OrthoDB" id="6293568at2"/>
<protein>
    <recommendedName>
        <fullName evidence="4">DUF2845 domain-containing protein</fullName>
    </recommendedName>
</protein>
<proteinExistence type="predicted"/>
<feature type="signal peptide" evidence="1">
    <location>
        <begin position="1"/>
        <end position="26"/>
    </location>
</feature>
<keyword evidence="3" id="KW-1185">Reference proteome</keyword>
<dbReference type="Proteomes" id="UP000033664">
    <property type="component" value="Unassembled WGS sequence"/>
</dbReference>
<evidence type="ECO:0000313" key="2">
    <source>
        <dbReference type="EMBL" id="KJZ01186.1"/>
    </source>
</evidence>
<dbReference type="PATRIC" id="fig|151081.8.peg.125"/>
<accession>A0A0F4PZ54</accession>
<sequence length="116" mass="13015">MNNAFRRLATTLAGSVLVAASNLAYADLSLLPLPEDFTTRMTVEKKYPMVLDGFTRLSDNEVTDFYQSKLGEPLNITSDIGRFTLFYDVNGHPVRISVYQRDEWTEISAMVSAANE</sequence>
<keyword evidence="1" id="KW-0732">Signal</keyword>
<evidence type="ECO:0008006" key="4">
    <source>
        <dbReference type="Google" id="ProtNLM"/>
    </source>
</evidence>
<evidence type="ECO:0000256" key="1">
    <source>
        <dbReference type="SAM" id="SignalP"/>
    </source>
</evidence>
<dbReference type="eggNOG" id="ENOG50334WV">
    <property type="taxonomic scope" value="Bacteria"/>
</dbReference>
<reference evidence="2 3" key="1">
    <citation type="journal article" date="2015" name="BMC Genomics">
        <title>Genome mining reveals unlocked bioactive potential of marine Gram-negative bacteria.</title>
        <authorList>
            <person name="Machado H."/>
            <person name="Sonnenschein E.C."/>
            <person name="Melchiorsen J."/>
            <person name="Gram L."/>
        </authorList>
    </citation>
    <scope>NUCLEOTIDE SEQUENCE [LARGE SCALE GENOMIC DNA]</scope>
    <source>
        <strain evidence="2 3">S3137</strain>
    </source>
</reference>
<dbReference type="GeneID" id="58227833"/>
<gene>
    <name evidence="2" type="ORF">TW72_04935</name>
</gene>
<dbReference type="RefSeq" id="WP_022945659.1">
    <property type="nucleotide sequence ID" value="NZ_DJHQ01000048.1"/>
</dbReference>
<comment type="caution">
    <text evidence="2">The sequence shown here is derived from an EMBL/GenBank/DDBJ whole genome shotgun (WGS) entry which is preliminary data.</text>
</comment>
<organism evidence="2 3">
    <name type="scientific">Pseudoalteromonas ruthenica</name>
    <dbReference type="NCBI Taxonomy" id="151081"/>
    <lineage>
        <taxon>Bacteria</taxon>
        <taxon>Pseudomonadati</taxon>
        <taxon>Pseudomonadota</taxon>
        <taxon>Gammaproteobacteria</taxon>
        <taxon>Alteromonadales</taxon>
        <taxon>Pseudoalteromonadaceae</taxon>
        <taxon>Pseudoalteromonas</taxon>
    </lineage>
</organism>